<organism evidence="5 6">
    <name type="scientific">Lachnellula subtilissima</name>
    <dbReference type="NCBI Taxonomy" id="602034"/>
    <lineage>
        <taxon>Eukaryota</taxon>
        <taxon>Fungi</taxon>
        <taxon>Dikarya</taxon>
        <taxon>Ascomycota</taxon>
        <taxon>Pezizomycotina</taxon>
        <taxon>Leotiomycetes</taxon>
        <taxon>Helotiales</taxon>
        <taxon>Lachnaceae</taxon>
        <taxon>Lachnellula</taxon>
    </lineage>
</organism>
<sequence length="397" mass="41901">MASHAKTLQSAYPWTTSPFIVSAPMRLTANDALALSVSRTHGLGFLGIGNVLSALSPFLEKVTASLAESPIPNTPSDVLPVGVGFICFGIDLAAALATLSSAPVKPAAAWLFASKETKDFAAWSRGIRDATAGKTKIWIQVGNLATALEVARTCRPDVLVIQGIDAGGHGLEHASSIITLLPECADALSKAGFGDIPLIAAGGIVDGRGVAAATMLGAAGVCMGTRFLCSPEAAITNGYRDAILKAKDGDTSRSKLWDRLTGNLWPEEFDGRAVLNDSFWDDEKGLPEEENKKLYKEAAKSADGWASEKSRMCAYAGSGVGLINEIKPAAEIVKEVTRDAKALLERGASHLDYLYIDKVKIHAPPGTQHNSDHTARRQQLSIPASHQACPLPSAYLT</sequence>
<dbReference type="OrthoDB" id="2349068at2759"/>
<keyword evidence="2" id="KW-0288">FMN</keyword>
<dbReference type="AlphaFoldDB" id="A0A8H8RID6"/>
<evidence type="ECO:0000313" key="6">
    <source>
        <dbReference type="Proteomes" id="UP000462212"/>
    </source>
</evidence>
<dbReference type="GO" id="GO:0018580">
    <property type="term" value="F:nitronate monooxygenase activity"/>
    <property type="evidence" value="ECO:0007669"/>
    <property type="project" value="InterPro"/>
</dbReference>
<proteinExistence type="predicted"/>
<dbReference type="PANTHER" id="PTHR32332">
    <property type="entry name" value="2-NITROPROPANE DIOXYGENASE"/>
    <property type="match status" value="1"/>
</dbReference>
<protein>
    <submittedName>
        <fullName evidence="5">Nitronate monooxygenase</fullName>
    </submittedName>
</protein>
<keyword evidence="3" id="KW-0560">Oxidoreductase</keyword>
<evidence type="ECO:0000256" key="2">
    <source>
        <dbReference type="ARBA" id="ARBA00022643"/>
    </source>
</evidence>
<dbReference type="Proteomes" id="UP000462212">
    <property type="component" value="Unassembled WGS sequence"/>
</dbReference>
<evidence type="ECO:0000256" key="1">
    <source>
        <dbReference type="ARBA" id="ARBA00022630"/>
    </source>
</evidence>
<dbReference type="CDD" id="cd04730">
    <property type="entry name" value="NPD_like"/>
    <property type="match status" value="1"/>
</dbReference>
<gene>
    <name evidence="5" type="primary">ncd-2</name>
    <name evidence="5" type="ORF">LSUB1_G006822</name>
</gene>
<accession>A0A8H8RID6</accession>
<dbReference type="EMBL" id="QGMJ01000722">
    <property type="protein sequence ID" value="TVY33912.1"/>
    <property type="molecule type" value="Genomic_DNA"/>
</dbReference>
<dbReference type="InterPro" id="IPR004136">
    <property type="entry name" value="NMO"/>
</dbReference>
<dbReference type="InterPro" id="IPR013785">
    <property type="entry name" value="Aldolase_TIM"/>
</dbReference>
<name>A0A8H8RID6_9HELO</name>
<dbReference type="Pfam" id="PF03060">
    <property type="entry name" value="NMO"/>
    <property type="match status" value="1"/>
</dbReference>
<evidence type="ECO:0000256" key="4">
    <source>
        <dbReference type="SAM" id="MobiDB-lite"/>
    </source>
</evidence>
<dbReference type="Gene3D" id="3.20.20.70">
    <property type="entry name" value="Aldolase class I"/>
    <property type="match status" value="1"/>
</dbReference>
<evidence type="ECO:0000256" key="3">
    <source>
        <dbReference type="ARBA" id="ARBA00023002"/>
    </source>
</evidence>
<reference evidence="5 6" key="1">
    <citation type="submission" date="2018-05" db="EMBL/GenBank/DDBJ databases">
        <title>Genome sequencing and assembly of the regulated plant pathogen Lachnellula willkommii and related sister species for the development of diagnostic species identification markers.</title>
        <authorList>
            <person name="Giroux E."/>
            <person name="Bilodeau G."/>
        </authorList>
    </citation>
    <scope>NUCLEOTIDE SEQUENCE [LARGE SCALE GENOMIC DNA]</scope>
    <source>
        <strain evidence="5 6">CBS 197.66</strain>
    </source>
</reference>
<evidence type="ECO:0000313" key="5">
    <source>
        <dbReference type="EMBL" id="TVY33912.1"/>
    </source>
</evidence>
<keyword evidence="1" id="KW-0285">Flavoprotein</keyword>
<feature type="region of interest" description="Disordered" evidence="4">
    <location>
        <begin position="364"/>
        <end position="383"/>
    </location>
</feature>
<comment type="caution">
    <text evidence="5">The sequence shown here is derived from an EMBL/GenBank/DDBJ whole genome shotgun (WGS) entry which is preliminary data.</text>
</comment>
<keyword evidence="5" id="KW-0503">Monooxygenase</keyword>
<keyword evidence="6" id="KW-1185">Reference proteome</keyword>
<dbReference type="SUPFAM" id="SSF51412">
    <property type="entry name" value="Inosine monophosphate dehydrogenase (IMPDH)"/>
    <property type="match status" value="1"/>
</dbReference>
<dbReference type="PANTHER" id="PTHR32332:SF34">
    <property type="entry name" value="2-NITROPROPANE DIOXYGENASE FAMILY, PUTATIVE-RELATED"/>
    <property type="match status" value="1"/>
</dbReference>